<accession>A0A931ARC9</accession>
<dbReference type="PANTHER" id="PTHR36450:SF1">
    <property type="entry name" value="THIOREDOXIN"/>
    <property type="match status" value="1"/>
</dbReference>
<name>A0A931ARC9_9FIRM</name>
<organism evidence="4 5">
    <name type="scientific">Halonatronomonas betaini</name>
    <dbReference type="NCBI Taxonomy" id="2778430"/>
    <lineage>
        <taxon>Bacteria</taxon>
        <taxon>Bacillati</taxon>
        <taxon>Bacillota</taxon>
        <taxon>Clostridia</taxon>
        <taxon>Halanaerobiales</taxon>
        <taxon>Halarsenatibacteraceae</taxon>
        <taxon>Halonatronomonas</taxon>
    </lineage>
</organism>
<dbReference type="NCBIfam" id="TIGR00412">
    <property type="entry name" value="redox_disulf_2"/>
    <property type="match status" value="1"/>
</dbReference>
<reference evidence="4" key="1">
    <citation type="submission" date="2020-11" db="EMBL/GenBank/DDBJ databases">
        <title>Halonatronomonas betainensis gen. nov., sp. nov. a novel haloalkaliphilic representative of the family Halanaerobiacae capable of betaine degradation.</title>
        <authorList>
            <person name="Boltyanskaya Y."/>
            <person name="Kevbrin V."/>
            <person name="Detkova E."/>
            <person name="Grouzdev D.S."/>
            <person name="Koziaeva V."/>
            <person name="Zhilina T."/>
        </authorList>
    </citation>
    <scope>NUCLEOTIDE SEQUENCE</scope>
    <source>
        <strain evidence="4">Z-7014</strain>
    </source>
</reference>
<sequence>MEIVVYGSGCKNCDTTEQRIREVVEELGVDASVTHDHDINSAAEKGIMLTPGVTIDGEIVSEGSVPTRDEIKKWLK</sequence>
<feature type="active site" description="Nucleophile" evidence="1">
    <location>
        <position position="13"/>
    </location>
</feature>
<dbReference type="SUPFAM" id="SSF52833">
    <property type="entry name" value="Thioredoxin-like"/>
    <property type="match status" value="1"/>
</dbReference>
<dbReference type="RefSeq" id="WP_270453312.1">
    <property type="nucleotide sequence ID" value="NZ_JADPIE010000002.1"/>
</dbReference>
<dbReference type="InterPro" id="IPR005243">
    <property type="entry name" value="THIRX-like_proc"/>
</dbReference>
<keyword evidence="2" id="KW-0676">Redox-active center</keyword>
<comment type="caution">
    <text evidence="4">The sequence shown here is derived from an EMBL/GenBank/DDBJ whole genome shotgun (WGS) entry which is preliminary data.</text>
</comment>
<dbReference type="EMBL" id="JADPIE010000002">
    <property type="protein sequence ID" value="MBF8436431.1"/>
    <property type="molecule type" value="Genomic_DNA"/>
</dbReference>
<dbReference type="Proteomes" id="UP000621436">
    <property type="component" value="Unassembled WGS sequence"/>
</dbReference>
<dbReference type="Gene3D" id="3.40.30.10">
    <property type="entry name" value="Glutaredoxin"/>
    <property type="match status" value="1"/>
</dbReference>
<keyword evidence="2" id="KW-1015">Disulfide bond</keyword>
<keyword evidence="5" id="KW-1185">Reference proteome</keyword>
<dbReference type="AlphaFoldDB" id="A0A931ARC9"/>
<gene>
    <name evidence="4" type="ORF">I0Q91_05000</name>
</gene>
<dbReference type="Pfam" id="PF13192">
    <property type="entry name" value="Thioredoxin_3"/>
    <property type="match status" value="1"/>
</dbReference>
<evidence type="ECO:0000259" key="3">
    <source>
        <dbReference type="Pfam" id="PF13192"/>
    </source>
</evidence>
<evidence type="ECO:0000256" key="2">
    <source>
        <dbReference type="PIRSR" id="PIRSR037031-51"/>
    </source>
</evidence>
<feature type="domain" description="Thioredoxin-like fold" evidence="3">
    <location>
        <begin position="1"/>
        <end position="76"/>
    </location>
</feature>
<evidence type="ECO:0000256" key="1">
    <source>
        <dbReference type="PIRSR" id="PIRSR037031-50"/>
    </source>
</evidence>
<evidence type="ECO:0000313" key="4">
    <source>
        <dbReference type="EMBL" id="MBF8436431.1"/>
    </source>
</evidence>
<protein>
    <submittedName>
        <fullName evidence="4">TM0996/MTH895 family glutaredoxin-like protein</fullName>
    </submittedName>
</protein>
<dbReference type="InterPro" id="IPR012336">
    <property type="entry name" value="Thioredoxin-like_fold"/>
</dbReference>
<dbReference type="PANTHER" id="PTHR36450">
    <property type="entry name" value="THIOREDOXIN"/>
    <property type="match status" value="1"/>
</dbReference>
<evidence type="ECO:0000313" key="5">
    <source>
        <dbReference type="Proteomes" id="UP000621436"/>
    </source>
</evidence>
<feature type="active site" description="Nucleophile" evidence="1">
    <location>
        <position position="10"/>
    </location>
</feature>
<proteinExistence type="predicted"/>
<dbReference type="PIRSF" id="PIRSF037031">
    <property type="entry name" value="Redox_disulphide_2"/>
    <property type="match status" value="1"/>
</dbReference>
<dbReference type="InterPro" id="IPR036249">
    <property type="entry name" value="Thioredoxin-like_sf"/>
</dbReference>
<feature type="disulfide bond" description="Redox-active" evidence="2">
    <location>
        <begin position="10"/>
        <end position="13"/>
    </location>
</feature>